<evidence type="ECO:0000256" key="5">
    <source>
        <dbReference type="ARBA" id="ARBA00023125"/>
    </source>
</evidence>
<evidence type="ECO:0000259" key="11">
    <source>
        <dbReference type="Pfam" id="PF02270"/>
    </source>
</evidence>
<dbReference type="Pfam" id="PF02270">
    <property type="entry name" value="TFIIF_beta"/>
    <property type="match status" value="1"/>
</dbReference>
<dbReference type="Gene3D" id="1.10.10.10">
    <property type="entry name" value="Winged helix-like DNA-binding domain superfamily/Winged helix DNA-binding domain"/>
    <property type="match status" value="1"/>
</dbReference>
<sequence length="388" mass="43852">MATLQGSGVPKLKVESVDQTIKPEPMDEDDSPPYMDVDDEDGYEEDIGDLDFSRVQQPLWLGHVSRSLWAALDEFKDDAEIEIGTIRIEGAENNPSRVSLLLNGLSQFQKEPKEYILSTPPVEKVRSRRPGQSMVFSEKDLPGFKPRNIGGPGKVDSDGTPFQGRSNLYDSHKRELRKKENKGRFVPYARRPIPKQTAITGTVTKEYELTPVKNEEYFAIEARRAAEMLKVAEKDTSVFATGDEDPSKKHIPFMSSADKASAMRNAQARRQAQKETRAARIDKPILIDKLLDLFRQHRIWGLRDLKSRVNQPEAYLREVLSEIAFMWKAGDFNGKWELKPEFKNDSLLQNPAGGQVAPKAEDSDMDRSGVDEGDDDDDDDEILEDVEP</sequence>
<dbReference type="GO" id="GO:0006367">
    <property type="term" value="P:transcription initiation at RNA polymerase II promoter"/>
    <property type="evidence" value="ECO:0007669"/>
    <property type="project" value="InterPro"/>
</dbReference>
<dbReference type="EMBL" id="NAJM01000016">
    <property type="protein sequence ID" value="RVX71745.1"/>
    <property type="molecule type" value="Genomic_DNA"/>
</dbReference>
<dbReference type="InterPro" id="IPR003196">
    <property type="entry name" value="TFIIF_beta"/>
</dbReference>
<organism evidence="13 14">
    <name type="scientific">Exophiala mesophila</name>
    <name type="common">Black yeast-like fungus</name>
    <dbReference type="NCBI Taxonomy" id="212818"/>
    <lineage>
        <taxon>Eukaryota</taxon>
        <taxon>Fungi</taxon>
        <taxon>Dikarya</taxon>
        <taxon>Ascomycota</taxon>
        <taxon>Pezizomycotina</taxon>
        <taxon>Eurotiomycetes</taxon>
        <taxon>Chaetothyriomycetidae</taxon>
        <taxon>Chaetothyriales</taxon>
        <taxon>Herpotrichiellaceae</taxon>
        <taxon>Exophiala</taxon>
    </lineage>
</organism>
<keyword evidence="4" id="KW-0805">Transcription regulation</keyword>
<name>A0A438N848_EXOME</name>
<accession>A0A438N848</accession>
<dbReference type="InterPro" id="IPR036390">
    <property type="entry name" value="WH_DNA-bd_sf"/>
</dbReference>
<dbReference type="OrthoDB" id="26094at2759"/>
<protein>
    <recommendedName>
        <fullName evidence="3">Transcription initiation factor IIF subunit beta</fullName>
    </recommendedName>
    <alternativeName>
        <fullName evidence="9">TFIIF medium subunit</fullName>
    </alternativeName>
    <alternativeName>
        <fullName evidence="8">TFIIF-beta</fullName>
    </alternativeName>
</protein>
<evidence type="ECO:0000256" key="7">
    <source>
        <dbReference type="ARBA" id="ARBA00023242"/>
    </source>
</evidence>
<feature type="compositionally biased region" description="Basic and acidic residues" evidence="10">
    <location>
        <begin position="359"/>
        <end position="370"/>
    </location>
</feature>
<feature type="region of interest" description="Disordered" evidence="10">
    <location>
        <begin position="345"/>
        <end position="388"/>
    </location>
</feature>
<evidence type="ECO:0000313" key="14">
    <source>
        <dbReference type="Proteomes" id="UP000288859"/>
    </source>
</evidence>
<comment type="caution">
    <text evidence="13">The sequence shown here is derived from an EMBL/GenBank/DDBJ whole genome shotgun (WGS) entry which is preliminary data.</text>
</comment>
<evidence type="ECO:0000313" key="13">
    <source>
        <dbReference type="EMBL" id="RVX71745.1"/>
    </source>
</evidence>
<dbReference type="PANTHER" id="PTHR10445:SF0">
    <property type="entry name" value="GENERAL TRANSCRIPTION FACTOR IIF SUBUNIT 2"/>
    <property type="match status" value="1"/>
</dbReference>
<feature type="domain" description="TFIIF beta subunit N-terminal" evidence="12">
    <location>
        <begin position="57"/>
        <end position="212"/>
    </location>
</feature>
<feature type="compositionally biased region" description="Acidic residues" evidence="10">
    <location>
        <begin position="371"/>
        <end position="388"/>
    </location>
</feature>
<evidence type="ECO:0000256" key="10">
    <source>
        <dbReference type="SAM" id="MobiDB-lite"/>
    </source>
</evidence>
<dbReference type="AlphaFoldDB" id="A0A438N848"/>
<evidence type="ECO:0000256" key="9">
    <source>
        <dbReference type="ARBA" id="ARBA00081863"/>
    </source>
</evidence>
<evidence type="ECO:0000256" key="8">
    <source>
        <dbReference type="ARBA" id="ARBA00081473"/>
    </source>
</evidence>
<evidence type="ECO:0000256" key="2">
    <source>
        <dbReference type="ARBA" id="ARBA00009543"/>
    </source>
</evidence>
<dbReference type="SUPFAM" id="SSF50916">
    <property type="entry name" value="Rap30/74 interaction domains"/>
    <property type="match status" value="1"/>
</dbReference>
<comment type="similarity">
    <text evidence="2">Belongs to the TFIIF beta subunit family.</text>
</comment>
<reference evidence="13 14" key="1">
    <citation type="submission" date="2017-03" db="EMBL/GenBank/DDBJ databases">
        <title>Genomes of endolithic fungi from Antarctica.</title>
        <authorList>
            <person name="Coleine C."/>
            <person name="Masonjones S."/>
            <person name="Stajich J.E."/>
        </authorList>
    </citation>
    <scope>NUCLEOTIDE SEQUENCE [LARGE SCALE GENOMIC DNA]</scope>
    <source>
        <strain evidence="13 14">CCFEE 6314</strain>
    </source>
</reference>
<keyword evidence="7" id="KW-0539">Nucleus</keyword>
<feature type="compositionally biased region" description="Acidic residues" evidence="10">
    <location>
        <begin position="26"/>
        <end position="45"/>
    </location>
</feature>
<proteinExistence type="inferred from homology"/>
<dbReference type="FunFam" id="1.10.10.10:FF:000035">
    <property type="entry name" value="General transcription factor IIF subunit 2"/>
    <property type="match status" value="1"/>
</dbReference>
<dbReference type="SUPFAM" id="SSF46785">
    <property type="entry name" value="Winged helix' DNA-binding domain"/>
    <property type="match status" value="1"/>
</dbReference>
<evidence type="ECO:0000256" key="6">
    <source>
        <dbReference type="ARBA" id="ARBA00023163"/>
    </source>
</evidence>
<gene>
    <name evidence="13" type="ORF">B0A52_03929</name>
</gene>
<comment type="subcellular location">
    <subcellularLocation>
        <location evidence="1">Nucleus</location>
    </subcellularLocation>
</comment>
<evidence type="ECO:0000256" key="1">
    <source>
        <dbReference type="ARBA" id="ARBA00004123"/>
    </source>
</evidence>
<keyword evidence="5" id="KW-0238">DNA-binding</keyword>
<dbReference type="GO" id="GO:0005674">
    <property type="term" value="C:transcription factor TFIIF complex"/>
    <property type="evidence" value="ECO:0007669"/>
    <property type="project" value="InterPro"/>
</dbReference>
<dbReference type="CDD" id="cd07980">
    <property type="entry name" value="TFIIF_beta"/>
    <property type="match status" value="1"/>
</dbReference>
<keyword evidence="6" id="KW-0804">Transcription</keyword>
<dbReference type="Pfam" id="PF17683">
    <property type="entry name" value="TFIIF_beta_N"/>
    <property type="match status" value="1"/>
</dbReference>
<dbReference type="InterPro" id="IPR011039">
    <property type="entry name" value="TFIIF_interaction"/>
</dbReference>
<dbReference type="GO" id="GO:0003677">
    <property type="term" value="F:DNA binding"/>
    <property type="evidence" value="ECO:0007669"/>
    <property type="project" value="UniProtKB-KW"/>
</dbReference>
<feature type="region of interest" description="Disordered" evidence="10">
    <location>
        <begin position="1"/>
        <end position="45"/>
    </location>
</feature>
<dbReference type="InterPro" id="IPR036388">
    <property type="entry name" value="WH-like_DNA-bd_sf"/>
</dbReference>
<dbReference type="PANTHER" id="PTHR10445">
    <property type="entry name" value="GENERAL TRANSCRIPTION FACTOR IIF SUBUNIT 2"/>
    <property type="match status" value="1"/>
</dbReference>
<dbReference type="Proteomes" id="UP000288859">
    <property type="component" value="Unassembled WGS sequence"/>
</dbReference>
<feature type="region of interest" description="Disordered" evidence="10">
    <location>
        <begin position="136"/>
        <end position="167"/>
    </location>
</feature>
<dbReference type="VEuPathDB" id="FungiDB:PV10_08543"/>
<feature type="domain" description="TFIIF beta subunit HTH" evidence="11">
    <location>
        <begin position="279"/>
        <end position="343"/>
    </location>
</feature>
<dbReference type="InterPro" id="IPR040450">
    <property type="entry name" value="TFIIF_beta_HTH"/>
</dbReference>
<evidence type="ECO:0000256" key="3">
    <source>
        <dbReference type="ARBA" id="ARBA00021453"/>
    </source>
</evidence>
<evidence type="ECO:0000256" key="4">
    <source>
        <dbReference type="ARBA" id="ARBA00023015"/>
    </source>
</evidence>
<dbReference type="InterPro" id="IPR040504">
    <property type="entry name" value="TFIIF_beta_N"/>
</dbReference>
<evidence type="ECO:0000259" key="12">
    <source>
        <dbReference type="Pfam" id="PF17683"/>
    </source>
</evidence>